<reference evidence="2" key="1">
    <citation type="journal article" date="2015" name="Genome Announc.">
        <title>Complete Genome Sequence of the Bacteriochlorophyll b-Producing Photosynthetic Bacterium Blastochloris viridis.</title>
        <authorList>
            <person name="Tsukatani Y."/>
            <person name="Hirose Y."/>
            <person name="Harada J."/>
            <person name="Misawa N."/>
            <person name="Mori K."/>
            <person name="Inoue K."/>
            <person name="Tamiaki H."/>
        </authorList>
    </citation>
    <scope>NUCLEOTIDE SEQUENCE [LARGE SCALE GENOMIC DNA]</scope>
    <source>
        <strain evidence="2">DSM 133</strain>
    </source>
</reference>
<proteinExistence type="predicted"/>
<protein>
    <recommendedName>
        <fullName evidence="3">Alpha/beta hydrolase</fullName>
    </recommendedName>
</protein>
<dbReference type="InterPro" id="IPR050300">
    <property type="entry name" value="GDXG_lipolytic_enzyme"/>
</dbReference>
<dbReference type="EMBL" id="AP014854">
    <property type="protein sequence ID" value="BAR99000.1"/>
    <property type="molecule type" value="Genomic_DNA"/>
</dbReference>
<evidence type="ECO:0008006" key="3">
    <source>
        <dbReference type="Google" id="ProtNLM"/>
    </source>
</evidence>
<organism evidence="2">
    <name type="scientific">Blastochloris viridis</name>
    <name type="common">Rhodopseudomonas viridis</name>
    <dbReference type="NCBI Taxonomy" id="1079"/>
    <lineage>
        <taxon>Bacteria</taxon>
        <taxon>Pseudomonadati</taxon>
        <taxon>Pseudomonadota</taxon>
        <taxon>Alphaproteobacteria</taxon>
        <taxon>Hyphomicrobiales</taxon>
        <taxon>Blastochloridaceae</taxon>
        <taxon>Blastochloris</taxon>
    </lineage>
</organism>
<dbReference type="PANTHER" id="PTHR48081">
    <property type="entry name" value="AB HYDROLASE SUPERFAMILY PROTEIN C4A8.06C"/>
    <property type="match status" value="1"/>
</dbReference>
<evidence type="ECO:0000256" key="1">
    <source>
        <dbReference type="ARBA" id="ARBA00022801"/>
    </source>
</evidence>
<keyword evidence="1" id="KW-0378">Hydrolase</keyword>
<dbReference type="SUPFAM" id="SSF53474">
    <property type="entry name" value="alpha/beta-Hydrolases"/>
    <property type="match status" value="1"/>
</dbReference>
<dbReference type="RefSeq" id="WP_055038501.1">
    <property type="nucleotide sequence ID" value="NZ_AP014854.2"/>
</dbReference>
<dbReference type="AlphaFoldDB" id="A0A182D0J0"/>
<dbReference type="InterPro" id="IPR029058">
    <property type="entry name" value="AB_hydrolase_fold"/>
</dbReference>
<dbReference type="PATRIC" id="fig|1079.8.peg.1449"/>
<dbReference type="GO" id="GO:0016787">
    <property type="term" value="F:hydrolase activity"/>
    <property type="evidence" value="ECO:0007669"/>
    <property type="project" value="UniProtKB-KW"/>
</dbReference>
<gene>
    <name evidence="2" type="ORF">BV133_1407</name>
</gene>
<dbReference type="OrthoDB" id="9771666at2"/>
<sequence length="283" mass="30562">MTLDYEAEYNTRASVPEHSDLVAEWERDASVHRSTHRLAQIGLKYGPSPRQTLDLFRPDLDSVGAAILFIHGGDWQSLSPSLFSHLTRGANERGLTFALAGYDLCPEVTILNIIGQVRAAAIALHRRIGRAVVAVGHGAGGHLAACLVATDWSTIDPSLPTDLVPTGLAISGLFDLKPLVSTSLNAKLGLDDSEAHRLSPLNWQIAAGRTFDAWVGENDTAEFQRQARDVAAAWAEREVDARMVVVPGANHFNILAPLADPNSTITHRLVELARGSKMSRPSS</sequence>
<name>A0A182D0J0_BLAVI</name>
<accession>A0A182D0J0</accession>
<dbReference type="PANTHER" id="PTHR48081:SF33">
    <property type="entry name" value="KYNURENINE FORMAMIDASE"/>
    <property type="match status" value="1"/>
</dbReference>
<dbReference type="Gene3D" id="3.40.50.1820">
    <property type="entry name" value="alpha/beta hydrolase"/>
    <property type="match status" value="1"/>
</dbReference>
<evidence type="ECO:0000313" key="2">
    <source>
        <dbReference type="EMBL" id="BAR99000.1"/>
    </source>
</evidence>